<organism evidence="2 3">
    <name type="scientific">Zosterops borbonicus</name>
    <dbReference type="NCBI Taxonomy" id="364589"/>
    <lineage>
        <taxon>Eukaryota</taxon>
        <taxon>Metazoa</taxon>
        <taxon>Chordata</taxon>
        <taxon>Craniata</taxon>
        <taxon>Vertebrata</taxon>
        <taxon>Euteleostomi</taxon>
        <taxon>Archelosauria</taxon>
        <taxon>Archosauria</taxon>
        <taxon>Dinosauria</taxon>
        <taxon>Saurischia</taxon>
        <taxon>Theropoda</taxon>
        <taxon>Coelurosauria</taxon>
        <taxon>Aves</taxon>
        <taxon>Neognathae</taxon>
        <taxon>Neoaves</taxon>
        <taxon>Telluraves</taxon>
        <taxon>Australaves</taxon>
        <taxon>Passeriformes</taxon>
        <taxon>Sylvioidea</taxon>
        <taxon>Zosteropidae</taxon>
        <taxon>Zosterops</taxon>
    </lineage>
</organism>
<sequence>MKSKKNPQKPLYPFRLSPYNMVCPDTDLQPSGEDNTTLSSALTPALQPGTMRNPQIAAASLCPGKIGDKKLEE</sequence>
<proteinExistence type="predicted"/>
<keyword evidence="3" id="KW-1185">Reference proteome</keyword>
<reference evidence="2" key="1">
    <citation type="submission" date="2019-04" db="EMBL/GenBank/DDBJ databases">
        <title>Genome assembly of Zosterops borbonicus 15179.</title>
        <authorList>
            <person name="Leroy T."/>
            <person name="Anselmetti Y."/>
            <person name="Tilak M.-K."/>
            <person name="Nabholz B."/>
        </authorList>
    </citation>
    <scope>NUCLEOTIDE SEQUENCE</scope>
    <source>
        <strain evidence="2">HGM_15179</strain>
        <tissue evidence="2">Muscle</tissue>
    </source>
</reference>
<evidence type="ECO:0000313" key="2">
    <source>
        <dbReference type="EMBL" id="TRZ16054.1"/>
    </source>
</evidence>
<feature type="compositionally biased region" description="Polar residues" evidence="1">
    <location>
        <begin position="28"/>
        <end position="42"/>
    </location>
</feature>
<feature type="region of interest" description="Disordered" evidence="1">
    <location>
        <begin position="25"/>
        <end position="49"/>
    </location>
</feature>
<dbReference type="AlphaFoldDB" id="A0A8K1LJB1"/>
<evidence type="ECO:0000256" key="1">
    <source>
        <dbReference type="SAM" id="MobiDB-lite"/>
    </source>
</evidence>
<accession>A0A8K1LJB1</accession>
<dbReference type="Proteomes" id="UP000796761">
    <property type="component" value="Unassembled WGS sequence"/>
</dbReference>
<gene>
    <name evidence="2" type="ORF">HGM15179_011046</name>
</gene>
<dbReference type="EMBL" id="SWJQ01000338">
    <property type="protein sequence ID" value="TRZ16054.1"/>
    <property type="molecule type" value="Genomic_DNA"/>
</dbReference>
<name>A0A8K1LJB1_9PASS</name>
<evidence type="ECO:0000313" key="3">
    <source>
        <dbReference type="Proteomes" id="UP000796761"/>
    </source>
</evidence>
<protein>
    <submittedName>
        <fullName evidence="2">Uncharacterized protein</fullName>
    </submittedName>
</protein>
<comment type="caution">
    <text evidence="2">The sequence shown here is derived from an EMBL/GenBank/DDBJ whole genome shotgun (WGS) entry which is preliminary data.</text>
</comment>